<keyword evidence="1" id="KW-0677">Repeat</keyword>
<evidence type="ECO:0000256" key="3">
    <source>
        <dbReference type="SAM" id="MobiDB-lite"/>
    </source>
</evidence>
<dbReference type="OrthoDB" id="185373at2759"/>
<evidence type="ECO:0008006" key="6">
    <source>
        <dbReference type="Google" id="ProtNLM"/>
    </source>
</evidence>
<comment type="caution">
    <text evidence="4">The sequence shown here is derived from an EMBL/GenBank/DDBJ whole genome shotgun (WGS) entry which is preliminary data.</text>
</comment>
<feature type="repeat" description="PPR" evidence="2">
    <location>
        <begin position="128"/>
        <end position="162"/>
    </location>
</feature>
<dbReference type="EMBL" id="MU151081">
    <property type="protein sequence ID" value="KAF9451720.1"/>
    <property type="molecule type" value="Genomic_DNA"/>
</dbReference>
<accession>A0A9P6C7B7</accession>
<dbReference type="InterPro" id="IPR011990">
    <property type="entry name" value="TPR-like_helical_dom_sf"/>
</dbReference>
<dbReference type="InterPro" id="IPR051222">
    <property type="entry name" value="PPR/CCM1_RNA-binding"/>
</dbReference>
<feature type="compositionally biased region" description="Basic and acidic residues" evidence="3">
    <location>
        <begin position="76"/>
        <end position="90"/>
    </location>
</feature>
<name>A0A9P6C7B7_9AGAR</name>
<feature type="region of interest" description="Disordered" evidence="3">
    <location>
        <begin position="69"/>
        <end position="90"/>
    </location>
</feature>
<reference evidence="4" key="1">
    <citation type="submission" date="2020-11" db="EMBL/GenBank/DDBJ databases">
        <authorList>
            <consortium name="DOE Joint Genome Institute"/>
            <person name="Ahrendt S."/>
            <person name="Riley R."/>
            <person name="Andreopoulos W."/>
            <person name="Labutti K."/>
            <person name="Pangilinan J."/>
            <person name="Ruiz-Duenas F.J."/>
            <person name="Barrasa J.M."/>
            <person name="Sanchez-Garcia M."/>
            <person name="Camarero S."/>
            <person name="Miyauchi S."/>
            <person name="Serrano A."/>
            <person name="Linde D."/>
            <person name="Babiker R."/>
            <person name="Drula E."/>
            <person name="Ayuso-Fernandez I."/>
            <person name="Pacheco R."/>
            <person name="Padilla G."/>
            <person name="Ferreira P."/>
            <person name="Barriuso J."/>
            <person name="Kellner H."/>
            <person name="Castanera R."/>
            <person name="Alfaro M."/>
            <person name="Ramirez L."/>
            <person name="Pisabarro A.G."/>
            <person name="Kuo A."/>
            <person name="Tritt A."/>
            <person name="Lipzen A."/>
            <person name="He G."/>
            <person name="Yan M."/>
            <person name="Ng V."/>
            <person name="Cullen D."/>
            <person name="Martin F."/>
            <person name="Rosso M.-N."/>
            <person name="Henrissat B."/>
            <person name="Hibbett D."/>
            <person name="Martinez A.T."/>
            <person name="Grigoriev I.V."/>
        </authorList>
    </citation>
    <scope>NUCLEOTIDE SEQUENCE</scope>
    <source>
        <strain evidence="4">MF-IS2</strain>
    </source>
</reference>
<keyword evidence="5" id="KW-1185">Reference proteome</keyword>
<dbReference type="Pfam" id="PF13041">
    <property type="entry name" value="PPR_2"/>
    <property type="match status" value="1"/>
</dbReference>
<protein>
    <recommendedName>
        <fullName evidence="6">Pentatricopeptide repeat protein</fullName>
    </recommendedName>
</protein>
<evidence type="ECO:0000256" key="1">
    <source>
        <dbReference type="ARBA" id="ARBA00022737"/>
    </source>
</evidence>
<dbReference type="PANTHER" id="PTHR47942">
    <property type="entry name" value="TETRATRICOPEPTIDE REPEAT (TPR)-LIKE SUPERFAMILY PROTEIN-RELATED"/>
    <property type="match status" value="1"/>
</dbReference>
<feature type="region of interest" description="Disordered" evidence="3">
    <location>
        <begin position="606"/>
        <end position="638"/>
    </location>
</feature>
<dbReference type="Gene3D" id="1.25.40.10">
    <property type="entry name" value="Tetratricopeptide repeat domain"/>
    <property type="match status" value="2"/>
</dbReference>
<dbReference type="InterPro" id="IPR002885">
    <property type="entry name" value="PPR_rpt"/>
</dbReference>
<dbReference type="AlphaFoldDB" id="A0A9P6C7B7"/>
<evidence type="ECO:0000313" key="5">
    <source>
        <dbReference type="Proteomes" id="UP000807342"/>
    </source>
</evidence>
<dbReference type="PROSITE" id="PS51375">
    <property type="entry name" value="PPR"/>
    <property type="match status" value="1"/>
</dbReference>
<dbReference type="PANTHER" id="PTHR47942:SF63">
    <property type="entry name" value="PENTATRICOPEPTIDE REPEAT-CONTAINING PROTEIN"/>
    <property type="match status" value="1"/>
</dbReference>
<organism evidence="4 5">
    <name type="scientific">Macrolepiota fuliginosa MF-IS2</name>
    <dbReference type="NCBI Taxonomy" id="1400762"/>
    <lineage>
        <taxon>Eukaryota</taxon>
        <taxon>Fungi</taxon>
        <taxon>Dikarya</taxon>
        <taxon>Basidiomycota</taxon>
        <taxon>Agaricomycotina</taxon>
        <taxon>Agaricomycetes</taxon>
        <taxon>Agaricomycetidae</taxon>
        <taxon>Agaricales</taxon>
        <taxon>Agaricineae</taxon>
        <taxon>Agaricaceae</taxon>
        <taxon>Macrolepiota</taxon>
    </lineage>
</organism>
<gene>
    <name evidence="4" type="ORF">P691DRAFT_723501</name>
</gene>
<sequence>MLRQICAFSGPHTRAFSVSVSTSARIHRPPPELELAEETQTPRWLRRQNLQKGKAKEQEVIPPIVKETPKFRSKHLTSDGTKDKEGSKEGLKLLEPHVLSQRLKKLCDRGKLDDAVALLKNSPSDAQNTPVWNTVIWEAMKAKRHKLAYSLYVDMKRRGHSPTTRTFLTMFNGLARIDDFSHHTQQLKNARSLYDAFTRHLKSIKRVDPTNPELSIDPLASYIKILGDAKCYNDIFDVFDSLDSDGPLAPNQLIYTSIFQSLASRPDNTDIPTTFRQADARLIWSQAIKASKRQPHFVIDSHLATAAISALTRSGQTSDHDLGFQIARDFFGLCPPGTPRVTGTLPLSTYSLSAIFRLCNASQNYDLCIDFFNQVKRRPVNIGSVELLDRLHMDDILRAHQALNVPASGYQSLQTLEWMLRQELTGPNGGKIRPQASTYDIVLVTCWHSADWNSATRTFDLMSGFHSHDFMDGSVADSPRFSRRAKGRNIVPTAETISSLVRTAHATRNRAHMRQCLRLVDHLGIDTLLARTSEVAYESRRTLKDRGFFVAKLAQGVVEMVKYVLSGTTDQRYPEEQDKWKRLAERAKMELRESGEEALIPTLRKRITESGSPLSKTARAGPTGARGKRERWTSVAAS</sequence>
<evidence type="ECO:0000313" key="4">
    <source>
        <dbReference type="EMBL" id="KAF9451720.1"/>
    </source>
</evidence>
<evidence type="ECO:0000256" key="2">
    <source>
        <dbReference type="PROSITE-ProRule" id="PRU00708"/>
    </source>
</evidence>
<proteinExistence type="predicted"/>
<dbReference type="Proteomes" id="UP000807342">
    <property type="component" value="Unassembled WGS sequence"/>
</dbReference>